<evidence type="ECO:0000313" key="1">
    <source>
        <dbReference type="EMBL" id="KAG2267264.1"/>
    </source>
</evidence>
<reference evidence="1 2" key="1">
    <citation type="submission" date="2020-02" db="EMBL/GenBank/DDBJ databases">
        <authorList>
            <person name="Ma Q."/>
            <person name="Huang Y."/>
            <person name="Song X."/>
            <person name="Pei D."/>
        </authorList>
    </citation>
    <scope>NUCLEOTIDE SEQUENCE [LARGE SCALE GENOMIC DNA]</scope>
    <source>
        <strain evidence="1">Sxm20200214</strain>
        <tissue evidence="1">Leaf</tissue>
    </source>
</reference>
<dbReference type="Proteomes" id="UP000886595">
    <property type="component" value="Unassembled WGS sequence"/>
</dbReference>
<sequence>MNLATYTHSTPRTKLPILTLIYLSYHLAKIQSIKNRSYLPVRHGGDGFKGLDQPTLSTTVTILPSPEIIRQEIPGGAVGLGDDGGESAIGEERVGGTTNTVWIAVGGLVGEGTPLGGLVDGVRLQDQAALGAERVSGG</sequence>
<proteinExistence type="predicted"/>
<protein>
    <submittedName>
        <fullName evidence="1">Uncharacterized protein</fullName>
    </submittedName>
</protein>
<dbReference type="EMBL" id="JAAMPC010000013">
    <property type="protein sequence ID" value="KAG2267264.1"/>
    <property type="molecule type" value="Genomic_DNA"/>
</dbReference>
<evidence type="ECO:0000313" key="2">
    <source>
        <dbReference type="Proteomes" id="UP000886595"/>
    </source>
</evidence>
<name>A0A8X7QGX0_BRACI</name>
<organism evidence="1 2">
    <name type="scientific">Brassica carinata</name>
    <name type="common">Ethiopian mustard</name>
    <name type="synonym">Abyssinian cabbage</name>
    <dbReference type="NCBI Taxonomy" id="52824"/>
    <lineage>
        <taxon>Eukaryota</taxon>
        <taxon>Viridiplantae</taxon>
        <taxon>Streptophyta</taxon>
        <taxon>Embryophyta</taxon>
        <taxon>Tracheophyta</taxon>
        <taxon>Spermatophyta</taxon>
        <taxon>Magnoliopsida</taxon>
        <taxon>eudicotyledons</taxon>
        <taxon>Gunneridae</taxon>
        <taxon>Pentapetalae</taxon>
        <taxon>rosids</taxon>
        <taxon>malvids</taxon>
        <taxon>Brassicales</taxon>
        <taxon>Brassicaceae</taxon>
        <taxon>Brassiceae</taxon>
        <taxon>Brassica</taxon>
    </lineage>
</organism>
<dbReference type="AlphaFoldDB" id="A0A8X7QGX0"/>
<comment type="caution">
    <text evidence="1">The sequence shown here is derived from an EMBL/GenBank/DDBJ whole genome shotgun (WGS) entry which is preliminary data.</text>
</comment>
<accession>A0A8X7QGX0</accession>
<gene>
    <name evidence="1" type="ORF">Bca52824_061819</name>
</gene>
<keyword evidence="2" id="KW-1185">Reference proteome</keyword>